<dbReference type="InterPro" id="IPR036271">
    <property type="entry name" value="Tet_transcr_reg_TetR-rel_C_sf"/>
</dbReference>
<reference evidence="6 7" key="1">
    <citation type="submission" date="2019-06" db="EMBL/GenBank/DDBJ databases">
        <title>New taxonomy in bacterial strain CC-CFT640, isolated from vineyard.</title>
        <authorList>
            <person name="Lin S.-Y."/>
            <person name="Tsai C.-F."/>
            <person name="Young C.-C."/>
        </authorList>
    </citation>
    <scope>NUCLEOTIDE SEQUENCE [LARGE SCALE GENOMIC DNA]</scope>
    <source>
        <strain evidence="6 7">CC-CFT640</strain>
    </source>
</reference>
<evidence type="ECO:0000256" key="2">
    <source>
        <dbReference type="ARBA" id="ARBA00023125"/>
    </source>
</evidence>
<feature type="DNA-binding region" description="H-T-H motif" evidence="4">
    <location>
        <begin position="51"/>
        <end position="70"/>
    </location>
</feature>
<feature type="domain" description="HTH tetR-type" evidence="5">
    <location>
        <begin position="28"/>
        <end position="88"/>
    </location>
</feature>
<dbReference type="OrthoDB" id="9779746at2"/>
<protein>
    <submittedName>
        <fullName evidence="6">TetR/AcrR family transcriptional regulator</fullName>
    </submittedName>
</protein>
<dbReference type="PANTHER" id="PTHR30055:SF240">
    <property type="entry name" value="HTH-TYPE TRANSCRIPTIONAL REGULATOR ACRR"/>
    <property type="match status" value="1"/>
</dbReference>
<keyword evidence="7" id="KW-1185">Reference proteome</keyword>
<evidence type="ECO:0000259" key="5">
    <source>
        <dbReference type="PROSITE" id="PS50977"/>
    </source>
</evidence>
<dbReference type="SUPFAM" id="SSF48498">
    <property type="entry name" value="Tetracyclin repressor-like, C-terminal domain"/>
    <property type="match status" value="1"/>
</dbReference>
<dbReference type="AlphaFoldDB" id="A0A5C8PR26"/>
<sequence>MVGPHGTYCGQVMQQFAKTTKNAVSKADKTKARLINVAKRLVQEHGSDVVTLRDIAAAAKMKAGSIYYHFESRDEIIRAVLADGIGRATVAVTAAITAAGPQSTPIERFHAALRAHLKYTVEEHFSARLKAIRRLPKRLRDQHMSQEREYAAIFTGLLREAQKQGALRPGYNLSVVRMLAMGALTWVAEWYDPQGPMSLDDVADELMRILRDGVIKPA</sequence>
<evidence type="ECO:0000256" key="4">
    <source>
        <dbReference type="PROSITE-ProRule" id="PRU00335"/>
    </source>
</evidence>
<evidence type="ECO:0000313" key="6">
    <source>
        <dbReference type="EMBL" id="TXL77186.1"/>
    </source>
</evidence>
<dbReference type="InterPro" id="IPR001647">
    <property type="entry name" value="HTH_TetR"/>
</dbReference>
<dbReference type="PRINTS" id="PR00455">
    <property type="entry name" value="HTHTETR"/>
</dbReference>
<dbReference type="EMBL" id="VDUZ01000009">
    <property type="protein sequence ID" value="TXL77186.1"/>
    <property type="molecule type" value="Genomic_DNA"/>
</dbReference>
<evidence type="ECO:0000256" key="1">
    <source>
        <dbReference type="ARBA" id="ARBA00023015"/>
    </source>
</evidence>
<dbReference type="InterPro" id="IPR009057">
    <property type="entry name" value="Homeodomain-like_sf"/>
</dbReference>
<dbReference type="Proteomes" id="UP000321638">
    <property type="component" value="Unassembled WGS sequence"/>
</dbReference>
<dbReference type="GO" id="GO:0003700">
    <property type="term" value="F:DNA-binding transcription factor activity"/>
    <property type="evidence" value="ECO:0007669"/>
    <property type="project" value="TreeGrafter"/>
</dbReference>
<dbReference type="Pfam" id="PF00440">
    <property type="entry name" value="TetR_N"/>
    <property type="match status" value="1"/>
</dbReference>
<dbReference type="PROSITE" id="PS50977">
    <property type="entry name" value="HTH_TETR_2"/>
    <property type="match status" value="1"/>
</dbReference>
<accession>A0A5C8PR26</accession>
<name>A0A5C8PR26_9HYPH</name>
<evidence type="ECO:0000313" key="7">
    <source>
        <dbReference type="Proteomes" id="UP000321638"/>
    </source>
</evidence>
<keyword evidence="3" id="KW-0804">Transcription</keyword>
<keyword evidence="1" id="KW-0805">Transcription regulation</keyword>
<keyword evidence="2 4" id="KW-0238">DNA-binding</keyword>
<proteinExistence type="predicted"/>
<comment type="caution">
    <text evidence="6">The sequence shown here is derived from an EMBL/GenBank/DDBJ whole genome shotgun (WGS) entry which is preliminary data.</text>
</comment>
<gene>
    <name evidence="6" type="ORF">FHP25_10510</name>
</gene>
<organism evidence="6 7">
    <name type="scientific">Vineibacter terrae</name>
    <dbReference type="NCBI Taxonomy" id="2586908"/>
    <lineage>
        <taxon>Bacteria</taxon>
        <taxon>Pseudomonadati</taxon>
        <taxon>Pseudomonadota</taxon>
        <taxon>Alphaproteobacteria</taxon>
        <taxon>Hyphomicrobiales</taxon>
        <taxon>Vineibacter</taxon>
    </lineage>
</organism>
<dbReference type="PANTHER" id="PTHR30055">
    <property type="entry name" value="HTH-TYPE TRANSCRIPTIONAL REGULATOR RUTR"/>
    <property type="match status" value="1"/>
</dbReference>
<dbReference type="InterPro" id="IPR041490">
    <property type="entry name" value="KstR2_TetR_C"/>
</dbReference>
<dbReference type="RefSeq" id="WP_147846887.1">
    <property type="nucleotide sequence ID" value="NZ_VDUZ01000009.1"/>
</dbReference>
<dbReference type="Pfam" id="PF17932">
    <property type="entry name" value="TetR_C_24"/>
    <property type="match status" value="1"/>
</dbReference>
<dbReference type="Gene3D" id="1.10.357.10">
    <property type="entry name" value="Tetracycline Repressor, domain 2"/>
    <property type="match status" value="1"/>
</dbReference>
<evidence type="ECO:0000256" key="3">
    <source>
        <dbReference type="ARBA" id="ARBA00023163"/>
    </source>
</evidence>
<dbReference type="Gene3D" id="1.10.10.60">
    <property type="entry name" value="Homeodomain-like"/>
    <property type="match status" value="1"/>
</dbReference>
<dbReference type="SUPFAM" id="SSF46689">
    <property type="entry name" value="Homeodomain-like"/>
    <property type="match status" value="1"/>
</dbReference>
<dbReference type="GO" id="GO:0000976">
    <property type="term" value="F:transcription cis-regulatory region binding"/>
    <property type="evidence" value="ECO:0007669"/>
    <property type="project" value="TreeGrafter"/>
</dbReference>
<dbReference type="InterPro" id="IPR050109">
    <property type="entry name" value="HTH-type_TetR-like_transc_reg"/>
</dbReference>